<evidence type="ECO:0000313" key="2">
    <source>
        <dbReference type="EMBL" id="MBM6913107.1"/>
    </source>
</evidence>
<protein>
    <submittedName>
        <fullName evidence="2">Uncharacterized protein</fullName>
    </submittedName>
</protein>
<evidence type="ECO:0000313" key="3">
    <source>
        <dbReference type="Proteomes" id="UP000707138"/>
    </source>
</evidence>
<proteinExistence type="predicted"/>
<name>A0ABS2GIJ6_9FIRM</name>
<keyword evidence="3" id="KW-1185">Reference proteome</keyword>
<feature type="region of interest" description="Disordered" evidence="1">
    <location>
        <begin position="58"/>
        <end position="97"/>
    </location>
</feature>
<dbReference type="Proteomes" id="UP000707138">
    <property type="component" value="Unassembled WGS sequence"/>
</dbReference>
<feature type="compositionally biased region" description="Basic and acidic residues" evidence="1">
    <location>
        <begin position="58"/>
        <end position="70"/>
    </location>
</feature>
<accession>A0ABS2GIJ6</accession>
<reference evidence="2 3" key="1">
    <citation type="journal article" date="2021" name="Sci. Rep.">
        <title>The distribution of antibiotic resistance genes in chicken gut microbiota commensals.</title>
        <authorList>
            <person name="Juricova H."/>
            <person name="Matiasovicova J."/>
            <person name="Kubasova T."/>
            <person name="Cejkova D."/>
            <person name="Rychlik I."/>
        </authorList>
    </citation>
    <scope>NUCLEOTIDE SEQUENCE [LARGE SCALE GENOMIC DNA]</scope>
    <source>
        <strain evidence="2 3">An537</strain>
    </source>
</reference>
<organism evidence="2 3">
    <name type="scientific">Veillonella magna</name>
    <dbReference type="NCBI Taxonomy" id="464322"/>
    <lineage>
        <taxon>Bacteria</taxon>
        <taxon>Bacillati</taxon>
        <taxon>Bacillota</taxon>
        <taxon>Negativicutes</taxon>
        <taxon>Veillonellales</taxon>
        <taxon>Veillonellaceae</taxon>
        <taxon>Veillonella</taxon>
    </lineage>
</organism>
<dbReference type="EMBL" id="JACJLA010000012">
    <property type="protein sequence ID" value="MBM6913107.1"/>
    <property type="molecule type" value="Genomic_DNA"/>
</dbReference>
<dbReference type="RefSeq" id="WP_205088087.1">
    <property type="nucleotide sequence ID" value="NZ_JACJLA010000012.1"/>
</dbReference>
<gene>
    <name evidence="2" type="ORF">H6A01_07225</name>
</gene>
<evidence type="ECO:0000256" key="1">
    <source>
        <dbReference type="SAM" id="MobiDB-lite"/>
    </source>
</evidence>
<sequence>MAIQKGMMESVKGNAEEIRKMIAKIPDEPRKQAALRYCDDCIAATSLVIELLEEKEKSKKEKAAEKKQTVKQEAVVTAAPAKTKPAEHTPEEETPVDLFAEQMDLF</sequence>
<comment type="caution">
    <text evidence="2">The sequence shown here is derived from an EMBL/GenBank/DDBJ whole genome shotgun (WGS) entry which is preliminary data.</text>
</comment>